<sequence>MAAASPIVVNSSSPTAFRVASITPPSLQRQRESRNIVSSSPQLASPSAFVKPHGRTLKSGSKVQQPFESAKNGFASAASLWKLHPVEGRERDEAEKLSAPPEAKPKGGKDKATAGRSAGKLVQPRKRKADHEIPKHRRLDSNDGASEASVYFGNAVQRLDDALPFITPDAQAGHGSPLVKRQSPARKPSISLCEYTFDMPDNGSGVKGELRRETSKPAKKSRKKGSESTEADSRKPSKKPRKRKMKSESIFLNSDDLNPDDAPQPEVALQVRLELEQATEKEGDASMSKITTAKKPKTKTAASTVTKDIEPTMGSATPNQPGDKAVDERLPVVEQSSYFSKSIEPEVSVGGAKKAPVEQLPATTEEAVTEAEDRHAMETHIRRRRSWTPAKDTSLVDLTTPRPSTARSLAADVSSGPKPQISEILGAYGYVSDVPNRPVVEERTIDGETATKRRRIELGCTLATNAKSRQRSEATVPAGPKQIKPKGPKKKAQTITALATAAFQPPKQSDKPDTVVSQFFAPTKETETDMVAQKPEQEQQLPAVVKPKKARKPRTKAVSSAADKDGASKLMKATKTKKVKVKFTEADYLPKPYSPARATNQLKHQNLLFGTSSQLAVDESPTFVRDMQAALQESELTLYPVPTSNDASHALFTQATATHQWKSCVRVPTAPHGTCLSIDQAEKELWCVSSRDFKGGVFRSDGRKKRKIRDEVTNTAADAVPSGLCQAPTGPVQDPAATEQRDNHQSHGSPPADLAESSSVAFGNPAQPFAVRKPAESHPAEKLSVDQAQKDVEEDDSWMLLRSEDSGLVEAHAPLPLRDCTPIKQIAISNITNPKACSESPFRHPLRLLDSNASLLLNSTDQEGTTVTGSRDFSHTLPHPRASNEPPARPRGRPRKDSSVKNLAQVSPRPRGRPPTQPAMASDASPQVPKSKRRTIQASASQPAPLSDWLDIDQISDPDSPTTPSPPRRRAHSPSPAVQPLQLSPTGSPSIKAKAPAAAVPTLKSAESHWLSVRPILFPRITSTVRTAPRSTDAGKPSWWEKILLYDPIVLEDLTAWLNDQGITIEVRKQKAKSNKKGRKRKDADAHVDKTIDWEVHEEALQPWMVQKWCEEKTTTAAALAGTLGLSAYVNAKYHIWKDLSHLYYLRRGAQYQEQMKRQNKINIWNTFTDNATRFADQDCIWYSDPSTNPPTAFVYSWKEAHQYACQFAQWFLDAGIRPGECVGFYLQNSPEFVLAWMGLLAIGCWPAMINYNLVGGALVHCTKIAECRLLLVDDDYKERVIGNQELRTMGIRMQVIDRAFTKQIARMQSARPDNAYTKNADEKTRLALSGTTGYPKGVMATTGRYYSRLAAQFTEMGIQPLRSDGSGDRWYICMPMCHSTAGSATLICLLMPTTLCIGKRFSASRFWDEVRKSQSTVGTYVGEIARYLVALPPSQLDRQHSLRLMYGNGMRPDIWGRFQDRFGVPKICEFYGSTEGGLSHLTIQEGNYMRNAVGHDGLVRRLMLRDQVVPVLIDSETNDIVRDPTTGLVVRMPYDVGGELLFRLESEASFVGYWKNPDATNRKFAKNILKRGDLFYRSGDSLKRDNDGKWSFFDRLGDTFRWKGENVSTAEVSECLGRFPGVVDANVYGVEVPNHDGRAGCAALLLAPQADTGFDLDGLLRHAREDLPGYAVPTFLRIVPDAALNSSGLKQDKVQPRAEGVDPAKVQGDRLYILRNEKYVGFTSNDWSDLSAARARL</sequence>
<name>A0ACC3NZS5_9PEZI</name>
<reference evidence="1" key="1">
    <citation type="submission" date="2023-07" db="EMBL/GenBank/DDBJ databases">
        <title>Black Yeasts Isolated from many extreme environments.</title>
        <authorList>
            <person name="Coleine C."/>
            <person name="Stajich J.E."/>
            <person name="Selbmann L."/>
        </authorList>
    </citation>
    <scope>NUCLEOTIDE SEQUENCE</scope>
    <source>
        <strain evidence="1">CCFEE 5714</strain>
    </source>
</reference>
<organism evidence="1 2">
    <name type="scientific">Vermiconidia calcicola</name>
    <dbReference type="NCBI Taxonomy" id="1690605"/>
    <lineage>
        <taxon>Eukaryota</taxon>
        <taxon>Fungi</taxon>
        <taxon>Dikarya</taxon>
        <taxon>Ascomycota</taxon>
        <taxon>Pezizomycotina</taxon>
        <taxon>Dothideomycetes</taxon>
        <taxon>Dothideomycetidae</taxon>
        <taxon>Mycosphaerellales</taxon>
        <taxon>Extremaceae</taxon>
        <taxon>Vermiconidia</taxon>
    </lineage>
</organism>
<protein>
    <submittedName>
        <fullName evidence="1">Uncharacterized protein</fullName>
    </submittedName>
</protein>
<proteinExistence type="predicted"/>
<gene>
    <name evidence="1" type="ORF">LTR37_000224</name>
</gene>
<evidence type="ECO:0000313" key="1">
    <source>
        <dbReference type="EMBL" id="KAK3726076.1"/>
    </source>
</evidence>
<accession>A0ACC3NZS5</accession>
<comment type="caution">
    <text evidence="1">The sequence shown here is derived from an EMBL/GenBank/DDBJ whole genome shotgun (WGS) entry which is preliminary data.</text>
</comment>
<dbReference type="EMBL" id="JAUTXU010000001">
    <property type="protein sequence ID" value="KAK3726076.1"/>
    <property type="molecule type" value="Genomic_DNA"/>
</dbReference>
<keyword evidence="2" id="KW-1185">Reference proteome</keyword>
<dbReference type="Proteomes" id="UP001281147">
    <property type="component" value="Unassembled WGS sequence"/>
</dbReference>
<evidence type="ECO:0000313" key="2">
    <source>
        <dbReference type="Proteomes" id="UP001281147"/>
    </source>
</evidence>